<keyword evidence="9" id="KW-0418">Kinase</keyword>
<feature type="domain" description="Histidine kinase" evidence="15">
    <location>
        <begin position="228"/>
        <end position="479"/>
    </location>
</feature>
<sequence length="499" mass="51310">MRRTLAGVALAVTSMVALSFLIPLALLVRSEARTQAVTAAEQRAAALAPVLTLTADPGQLRQVLSGLDPTGRLGVHLPGGQTVGSGRAPAALLLRAQQDGESLAQGLPDGGWVYLQPVVLGQGRVAVVEESLPKAALGRGVTASLWVMALLALGLVLGSVLVADRLAARVVRSSRGLSRAAHALGRGDLESRVEPMGPPELLEAGQAFNAMAERMLELLAVERELVADLSHRMRTPLTALHLATERMPPTADAARITAAVTHLESELHAVITAARTPLAVGPMGGFADASGAAGSAERRSGSSGRPFGRGGRGGVGQFADGGSIDGKSAGAAPGRERVLCPAAEVVRRRAGFWSTLAEQQDRRCLVEVTGEDAPVDLPEDDLAAVVDALVGNVFRHTAPGTGFAVRLARAAQLVLLTVEDAGPGIPDPDDALVRGASAASTGLGLDIARRAAAATRGSVRIDRGPLGGARIVVTFGLAASPPRGGSLNRRRGRARRARS</sequence>
<evidence type="ECO:0000256" key="11">
    <source>
        <dbReference type="ARBA" id="ARBA00022989"/>
    </source>
</evidence>
<evidence type="ECO:0000256" key="9">
    <source>
        <dbReference type="ARBA" id="ARBA00022777"/>
    </source>
</evidence>
<evidence type="ECO:0000256" key="12">
    <source>
        <dbReference type="ARBA" id="ARBA00023012"/>
    </source>
</evidence>
<dbReference type="SUPFAM" id="SSF55874">
    <property type="entry name" value="ATPase domain of HSP90 chaperone/DNA topoisomerase II/histidine kinase"/>
    <property type="match status" value="1"/>
</dbReference>
<dbReference type="Gene3D" id="3.30.565.10">
    <property type="entry name" value="Histidine kinase-like ATPase, C-terminal domain"/>
    <property type="match status" value="1"/>
</dbReference>
<dbReference type="SMART" id="SM00304">
    <property type="entry name" value="HAMP"/>
    <property type="match status" value="1"/>
</dbReference>
<evidence type="ECO:0000256" key="4">
    <source>
        <dbReference type="ARBA" id="ARBA00022475"/>
    </source>
</evidence>
<dbReference type="Pfam" id="PF00672">
    <property type="entry name" value="HAMP"/>
    <property type="match status" value="1"/>
</dbReference>
<feature type="compositionally biased region" description="Gly residues" evidence="13">
    <location>
        <begin position="307"/>
        <end position="316"/>
    </location>
</feature>
<feature type="compositionally biased region" description="Basic residues" evidence="13">
    <location>
        <begin position="488"/>
        <end position="499"/>
    </location>
</feature>
<dbReference type="Gene3D" id="1.10.287.130">
    <property type="match status" value="1"/>
</dbReference>
<dbReference type="InterPro" id="IPR036890">
    <property type="entry name" value="HATPase_C_sf"/>
</dbReference>
<dbReference type="EMBL" id="JBHFAB010000029">
    <property type="protein sequence ID" value="MFC1420750.1"/>
    <property type="molecule type" value="Genomic_DNA"/>
</dbReference>
<evidence type="ECO:0000259" key="16">
    <source>
        <dbReference type="PROSITE" id="PS50885"/>
    </source>
</evidence>
<dbReference type="InterPro" id="IPR003660">
    <property type="entry name" value="HAMP_dom"/>
</dbReference>
<evidence type="ECO:0000256" key="14">
    <source>
        <dbReference type="SAM" id="Phobius"/>
    </source>
</evidence>
<dbReference type="SUPFAM" id="SSF47384">
    <property type="entry name" value="Homodimeric domain of signal transducing histidine kinase"/>
    <property type="match status" value="1"/>
</dbReference>
<evidence type="ECO:0000259" key="15">
    <source>
        <dbReference type="PROSITE" id="PS50109"/>
    </source>
</evidence>
<evidence type="ECO:0000256" key="3">
    <source>
        <dbReference type="ARBA" id="ARBA00012438"/>
    </source>
</evidence>
<dbReference type="Proteomes" id="UP001592531">
    <property type="component" value="Unassembled WGS sequence"/>
</dbReference>
<keyword evidence="8" id="KW-0547">Nucleotide-binding</keyword>
<dbReference type="SMART" id="SM00387">
    <property type="entry name" value="HATPase_c"/>
    <property type="match status" value="1"/>
</dbReference>
<feature type="region of interest" description="Disordered" evidence="13">
    <location>
        <begin position="289"/>
        <end position="321"/>
    </location>
</feature>
<dbReference type="EC" id="2.7.13.3" evidence="3"/>
<dbReference type="InterPro" id="IPR050980">
    <property type="entry name" value="2C_sensor_his_kinase"/>
</dbReference>
<evidence type="ECO:0000256" key="2">
    <source>
        <dbReference type="ARBA" id="ARBA00004651"/>
    </source>
</evidence>
<evidence type="ECO:0000256" key="13">
    <source>
        <dbReference type="SAM" id="MobiDB-lite"/>
    </source>
</evidence>
<feature type="region of interest" description="Disordered" evidence="13">
    <location>
        <begin position="480"/>
        <end position="499"/>
    </location>
</feature>
<dbReference type="PANTHER" id="PTHR44936:SF9">
    <property type="entry name" value="SENSOR PROTEIN CREC"/>
    <property type="match status" value="1"/>
</dbReference>
<proteinExistence type="predicted"/>
<dbReference type="PROSITE" id="PS50109">
    <property type="entry name" value="HIS_KIN"/>
    <property type="match status" value="1"/>
</dbReference>
<comment type="caution">
    <text evidence="17">The sequence shown here is derived from an EMBL/GenBank/DDBJ whole genome shotgun (WGS) entry which is preliminary data.</text>
</comment>
<keyword evidence="4" id="KW-1003">Cell membrane</keyword>
<name>A0ABV6W431_9ACTN</name>
<protein>
    <recommendedName>
        <fullName evidence="3">histidine kinase</fullName>
        <ecNumber evidence="3">2.7.13.3</ecNumber>
    </recommendedName>
</protein>
<evidence type="ECO:0000313" key="18">
    <source>
        <dbReference type="Proteomes" id="UP001592531"/>
    </source>
</evidence>
<feature type="domain" description="HAMP" evidence="16">
    <location>
        <begin position="168"/>
        <end position="220"/>
    </location>
</feature>
<evidence type="ECO:0000256" key="8">
    <source>
        <dbReference type="ARBA" id="ARBA00022741"/>
    </source>
</evidence>
<dbReference type="InterPro" id="IPR003594">
    <property type="entry name" value="HATPase_dom"/>
</dbReference>
<dbReference type="Pfam" id="PF02518">
    <property type="entry name" value="HATPase_c"/>
    <property type="match status" value="1"/>
</dbReference>
<reference evidence="17 18" key="1">
    <citation type="submission" date="2024-09" db="EMBL/GenBank/DDBJ databases">
        <authorList>
            <person name="Lee S.D."/>
        </authorList>
    </citation>
    <scope>NUCLEOTIDE SEQUENCE [LARGE SCALE GENOMIC DNA]</scope>
    <source>
        <strain evidence="17 18">N8-3</strain>
    </source>
</reference>
<keyword evidence="5" id="KW-0597">Phosphoprotein</keyword>
<keyword evidence="7 14" id="KW-0812">Transmembrane</keyword>
<keyword evidence="14" id="KW-0472">Membrane</keyword>
<dbReference type="PROSITE" id="PS50885">
    <property type="entry name" value="HAMP"/>
    <property type="match status" value="1"/>
</dbReference>
<keyword evidence="12" id="KW-0902">Two-component regulatory system</keyword>
<keyword evidence="10 17" id="KW-0067">ATP-binding</keyword>
<dbReference type="CDD" id="cd00082">
    <property type="entry name" value="HisKA"/>
    <property type="match status" value="1"/>
</dbReference>
<comment type="subcellular location">
    <subcellularLocation>
        <location evidence="2">Cell membrane</location>
        <topology evidence="2">Multi-pass membrane protein</topology>
    </subcellularLocation>
</comment>
<dbReference type="GO" id="GO:0005524">
    <property type="term" value="F:ATP binding"/>
    <property type="evidence" value="ECO:0007669"/>
    <property type="project" value="UniProtKB-KW"/>
</dbReference>
<gene>
    <name evidence="17" type="ORF">ACEZDE_29510</name>
</gene>
<dbReference type="PANTHER" id="PTHR44936">
    <property type="entry name" value="SENSOR PROTEIN CREC"/>
    <property type="match status" value="1"/>
</dbReference>
<keyword evidence="18" id="KW-1185">Reference proteome</keyword>
<dbReference type="InterPro" id="IPR003661">
    <property type="entry name" value="HisK_dim/P_dom"/>
</dbReference>
<dbReference type="CDD" id="cd06225">
    <property type="entry name" value="HAMP"/>
    <property type="match status" value="1"/>
</dbReference>
<keyword evidence="11 14" id="KW-1133">Transmembrane helix</keyword>
<feature type="compositionally biased region" description="Low complexity" evidence="13">
    <location>
        <begin position="289"/>
        <end position="306"/>
    </location>
</feature>
<dbReference type="InterPro" id="IPR036097">
    <property type="entry name" value="HisK_dim/P_sf"/>
</dbReference>
<evidence type="ECO:0000313" key="17">
    <source>
        <dbReference type="EMBL" id="MFC1420750.1"/>
    </source>
</evidence>
<evidence type="ECO:0000256" key="6">
    <source>
        <dbReference type="ARBA" id="ARBA00022679"/>
    </source>
</evidence>
<feature type="transmembrane region" description="Helical" evidence="14">
    <location>
        <begin position="143"/>
        <end position="163"/>
    </location>
</feature>
<evidence type="ECO:0000256" key="7">
    <source>
        <dbReference type="ARBA" id="ARBA00022692"/>
    </source>
</evidence>
<evidence type="ECO:0000256" key="5">
    <source>
        <dbReference type="ARBA" id="ARBA00022553"/>
    </source>
</evidence>
<evidence type="ECO:0000256" key="10">
    <source>
        <dbReference type="ARBA" id="ARBA00022840"/>
    </source>
</evidence>
<comment type="catalytic activity">
    <reaction evidence="1">
        <text>ATP + protein L-histidine = ADP + protein N-phospho-L-histidine.</text>
        <dbReference type="EC" id="2.7.13.3"/>
    </reaction>
</comment>
<dbReference type="RefSeq" id="WP_380542576.1">
    <property type="nucleotide sequence ID" value="NZ_JBHFAB010000029.1"/>
</dbReference>
<organism evidence="17 18">
    <name type="scientific">Streptacidiphilus cavernicola</name>
    <dbReference type="NCBI Taxonomy" id="3342716"/>
    <lineage>
        <taxon>Bacteria</taxon>
        <taxon>Bacillati</taxon>
        <taxon>Actinomycetota</taxon>
        <taxon>Actinomycetes</taxon>
        <taxon>Kitasatosporales</taxon>
        <taxon>Streptomycetaceae</taxon>
        <taxon>Streptacidiphilus</taxon>
    </lineage>
</organism>
<accession>A0ABV6W431</accession>
<dbReference type="InterPro" id="IPR005467">
    <property type="entry name" value="His_kinase_dom"/>
</dbReference>
<evidence type="ECO:0000256" key="1">
    <source>
        <dbReference type="ARBA" id="ARBA00000085"/>
    </source>
</evidence>
<keyword evidence="6" id="KW-0808">Transferase</keyword>